<organism evidence="3 4">
    <name type="scientific">Streptomyces cynarae</name>
    <dbReference type="NCBI Taxonomy" id="2981134"/>
    <lineage>
        <taxon>Bacteria</taxon>
        <taxon>Bacillati</taxon>
        <taxon>Actinomycetota</taxon>
        <taxon>Actinomycetes</taxon>
        <taxon>Kitasatosporales</taxon>
        <taxon>Streptomycetaceae</taxon>
        <taxon>Streptomyces</taxon>
    </lineage>
</organism>
<dbReference type="Gene3D" id="1.10.10.10">
    <property type="entry name" value="Winged helix-like DNA-binding domain superfamily/Winged helix DNA-binding domain"/>
    <property type="match status" value="1"/>
</dbReference>
<keyword evidence="1" id="KW-0175">Coiled coil</keyword>
<evidence type="ECO:0000256" key="1">
    <source>
        <dbReference type="SAM" id="Coils"/>
    </source>
</evidence>
<feature type="region of interest" description="Disordered" evidence="2">
    <location>
        <begin position="66"/>
        <end position="144"/>
    </location>
</feature>
<dbReference type="Proteomes" id="UP001061298">
    <property type="component" value="Chromosome"/>
</dbReference>
<evidence type="ECO:0000256" key="2">
    <source>
        <dbReference type="SAM" id="MobiDB-lite"/>
    </source>
</evidence>
<keyword evidence="4" id="KW-1185">Reference proteome</keyword>
<dbReference type="EMBL" id="CP106793">
    <property type="protein sequence ID" value="UXY23854.1"/>
    <property type="molecule type" value="Genomic_DNA"/>
</dbReference>
<feature type="compositionally biased region" description="Basic and acidic residues" evidence="2">
    <location>
        <begin position="122"/>
        <end position="131"/>
    </location>
</feature>
<name>A0ABY6EB11_9ACTN</name>
<protein>
    <recommendedName>
        <fullName evidence="5">Regulatory protein</fullName>
    </recommendedName>
</protein>
<accession>A0ABY6EB11</accession>
<dbReference type="RefSeq" id="WP_263234067.1">
    <property type="nucleotide sequence ID" value="NZ_CP106793.1"/>
</dbReference>
<evidence type="ECO:0008006" key="5">
    <source>
        <dbReference type="Google" id="ProtNLM"/>
    </source>
</evidence>
<evidence type="ECO:0000313" key="4">
    <source>
        <dbReference type="Proteomes" id="UP001061298"/>
    </source>
</evidence>
<reference evidence="3" key="1">
    <citation type="submission" date="2022-10" db="EMBL/GenBank/DDBJ databases">
        <authorList>
            <person name="Mo P."/>
        </authorList>
    </citation>
    <scope>NUCLEOTIDE SEQUENCE</scope>
    <source>
        <strain evidence="3">HUAS 13-4</strain>
    </source>
</reference>
<evidence type="ECO:0000313" key="3">
    <source>
        <dbReference type="EMBL" id="UXY23854.1"/>
    </source>
</evidence>
<dbReference type="InterPro" id="IPR036388">
    <property type="entry name" value="WH-like_DNA-bd_sf"/>
</dbReference>
<sequence>MSETTTATSGLTSQYAAQVAGDLERNVKEQERISAEITALQEQLATLQHDHAVLVTMQNALGVPTAPVEPVAAPDSATVPAPRKKSPAGSGTGRQPQAKKKAAAGQTRATDRKTAGKKAAGKKTEAGKAETTKTATTKTEAAQPTLVELVRAHLSEQSEPRSAAEVADALGKAHPERGIKTTVVRSTLEGLVAKKHAQRAKQGTAVFYTAPDAAEPTTAIEAEDGPEEAGKAAK</sequence>
<feature type="coiled-coil region" evidence="1">
    <location>
        <begin position="23"/>
        <end position="50"/>
    </location>
</feature>
<gene>
    <name evidence="3" type="ORF">N8I84_38020</name>
</gene>
<feature type="compositionally biased region" description="Low complexity" evidence="2">
    <location>
        <begin position="132"/>
        <end position="142"/>
    </location>
</feature>
<proteinExistence type="predicted"/>